<dbReference type="SUPFAM" id="SSF48452">
    <property type="entry name" value="TPR-like"/>
    <property type="match status" value="2"/>
</dbReference>
<keyword evidence="1 4" id="KW-0547">Nucleotide-binding</keyword>
<dbReference type="PROSITE" id="PS00107">
    <property type="entry name" value="PROTEIN_KINASE_ATP"/>
    <property type="match status" value="1"/>
</dbReference>
<evidence type="ECO:0000256" key="1">
    <source>
        <dbReference type="ARBA" id="ARBA00022741"/>
    </source>
</evidence>
<dbReference type="InterPro" id="IPR000719">
    <property type="entry name" value="Prot_kinase_dom"/>
</dbReference>
<reference evidence="6 7" key="1">
    <citation type="submission" date="2024-07" db="EMBL/GenBank/DDBJ databases">
        <title>Section-level genome sequencing and comparative genomics of Aspergillus sections Usti and Cavernicolus.</title>
        <authorList>
            <consortium name="Lawrence Berkeley National Laboratory"/>
            <person name="Nybo J.L."/>
            <person name="Vesth T.C."/>
            <person name="Theobald S."/>
            <person name="Frisvad J.C."/>
            <person name="Larsen T.O."/>
            <person name="Kjaerboelling I."/>
            <person name="Rothschild-Mancinelli K."/>
            <person name="Lyhne E.K."/>
            <person name="Kogle M.E."/>
            <person name="Barry K."/>
            <person name="Clum A."/>
            <person name="Na H."/>
            <person name="Ledsgaard L."/>
            <person name="Lin J."/>
            <person name="Lipzen A."/>
            <person name="Kuo A."/>
            <person name="Riley R."/>
            <person name="Mondo S."/>
            <person name="LaButti K."/>
            <person name="Haridas S."/>
            <person name="Pangalinan J."/>
            <person name="Salamov A.A."/>
            <person name="Simmons B.A."/>
            <person name="Magnuson J.K."/>
            <person name="Chen J."/>
            <person name="Drula E."/>
            <person name="Henrissat B."/>
            <person name="Wiebenga A."/>
            <person name="Lubbers R.J."/>
            <person name="Gomes A.C."/>
            <person name="Makela M.R."/>
            <person name="Stajich J."/>
            <person name="Grigoriev I.V."/>
            <person name="Mortensen U.H."/>
            <person name="De vries R.P."/>
            <person name="Baker S.E."/>
            <person name="Andersen M.R."/>
        </authorList>
    </citation>
    <scope>NUCLEOTIDE SEQUENCE [LARGE SCALE GENOMIC DNA]</scope>
    <source>
        <strain evidence="6 7">CBS 600.67</strain>
    </source>
</reference>
<sequence length="1020" mass="114987">MSFPQTSTFDKPRLFFSSDPAIEKCLAAGNVNIITFITLVQKMKMSILPLTWQSDLQLLGRGGTSHVNQSLVDLETSFAFKRVAEKDRLEKTDAEIFLRLMNEVYILCNTAVMNHAYILQLQGICWDVPFRTHQGSSPEPLQDDKVWPVLVFQKAHFGDLNTFAQRPIGQELDLAERWRICLEVGVAIAHMQSQNVIHGDVKPENILIFKGDDDAAFTAKVGDFGFSISGGHDSTSVSVPRSWPWYAPECDVYPRLLYPQAIKTDVFSYGLLCLWFMFGRHFSSIPSSAEVGMLHSSSSTSTLRLLDELKRKETLVLYATQLVMTEETLDAEQKQVLQSFFSGCLACNPAARATDVRSLLNSVRKDAIPQQIADMSLYEKDLLNNGDFKVCNSLRHFYFSDYRVRAYIVRQLEALVLQDPTVELSTQLAICYRLGFAATEEDRRLENLIYSDKEMNEQIQKAAESEPAEYAGVLYRSLLKMGNHSPISVVDYYEAHGVLEAAELTIRCDIKNLQTSLGIENQIVLSLKDQLSSMLGYQGRWAEAQELEVELRDTRERILGEEHPHTLDSMSSLALVYSNQGKLEEAVELFTKVMDTSQRILSPDHASIQTLRANLAATYWKQGRWTEAEELQAKILKDRQQMLGDEHPSTLNSMLNLASIYRDQGSLEAAEELETKVLRERERMLGRDHPQTLAVMANLAITYHSRGDWKRAETLAATALKKRQRVLGREHPDTLTSMGTLAVTYRDQAMWGEAETLQAELLATRERVLGPDHPETLGSKSALALTYWGQGRWQEAQSLQEYVLEASLRTQGIDHPNTLNIMTSLASTYWSQGQYAAAETLQASALERLTELFGPAHPDTLTSMANLAATYFAMDRLEEAKDLQEQVLTRSVIVLGKEHPDTLNSMANLASMWHGMERWAEAESLQQRLVATATETLGPEHPQTLMNKHNLAVTYSKQNRYEEARELIGKVLDVQQRVLGPEHPLTLVTVENLAALCELPEDHTGDEDEGLMLPDMNVPW</sequence>
<feature type="domain" description="Protein kinase" evidence="5">
    <location>
        <begin position="53"/>
        <end position="364"/>
    </location>
</feature>
<dbReference type="InterPro" id="IPR019734">
    <property type="entry name" value="TPR_rpt"/>
</dbReference>
<accession>A0ABR4HAT5</accession>
<keyword evidence="7" id="KW-1185">Reference proteome</keyword>
<dbReference type="PROSITE" id="PS50005">
    <property type="entry name" value="TPR"/>
    <property type="match status" value="1"/>
</dbReference>
<evidence type="ECO:0000313" key="6">
    <source>
        <dbReference type="EMBL" id="KAL2812568.1"/>
    </source>
</evidence>
<feature type="binding site" evidence="4">
    <location>
        <position position="81"/>
    </location>
    <ligand>
        <name>ATP</name>
        <dbReference type="ChEBI" id="CHEBI:30616"/>
    </ligand>
</feature>
<feature type="repeat" description="TPR" evidence="3">
    <location>
        <begin position="567"/>
        <end position="600"/>
    </location>
</feature>
<dbReference type="InterPro" id="IPR017441">
    <property type="entry name" value="Protein_kinase_ATP_BS"/>
</dbReference>
<dbReference type="Pfam" id="PF13374">
    <property type="entry name" value="TPR_10"/>
    <property type="match status" value="1"/>
</dbReference>
<dbReference type="SUPFAM" id="SSF56112">
    <property type="entry name" value="Protein kinase-like (PK-like)"/>
    <property type="match status" value="1"/>
</dbReference>
<dbReference type="SMART" id="SM00028">
    <property type="entry name" value="TPR"/>
    <property type="match status" value="6"/>
</dbReference>
<dbReference type="InterPro" id="IPR011009">
    <property type="entry name" value="Kinase-like_dom_sf"/>
</dbReference>
<keyword evidence="2 4" id="KW-0067">ATP-binding</keyword>
<dbReference type="SMART" id="SM00220">
    <property type="entry name" value="S_TKc"/>
    <property type="match status" value="1"/>
</dbReference>
<dbReference type="Pfam" id="PF00069">
    <property type="entry name" value="Pkinase"/>
    <property type="match status" value="1"/>
</dbReference>
<dbReference type="InterPro" id="IPR011990">
    <property type="entry name" value="TPR-like_helical_dom_sf"/>
</dbReference>
<evidence type="ECO:0000259" key="5">
    <source>
        <dbReference type="PROSITE" id="PS50011"/>
    </source>
</evidence>
<dbReference type="CDD" id="cd00180">
    <property type="entry name" value="PKc"/>
    <property type="match status" value="1"/>
</dbReference>
<name>A0ABR4HAT5_9EURO</name>
<protein>
    <recommendedName>
        <fullName evidence="5">Protein kinase domain-containing protein</fullName>
    </recommendedName>
</protein>
<dbReference type="PROSITE" id="PS00108">
    <property type="entry name" value="PROTEIN_KINASE_ST"/>
    <property type="match status" value="1"/>
</dbReference>
<proteinExistence type="predicted"/>
<evidence type="ECO:0000256" key="2">
    <source>
        <dbReference type="ARBA" id="ARBA00022840"/>
    </source>
</evidence>
<dbReference type="Gene3D" id="1.25.40.10">
    <property type="entry name" value="Tetratricopeptide repeat domain"/>
    <property type="match status" value="3"/>
</dbReference>
<dbReference type="Gene3D" id="1.10.510.10">
    <property type="entry name" value="Transferase(Phosphotransferase) domain 1"/>
    <property type="match status" value="1"/>
</dbReference>
<dbReference type="PANTHER" id="PTHR46082:SF6">
    <property type="entry name" value="AAA+ ATPASE DOMAIN-CONTAINING PROTEIN-RELATED"/>
    <property type="match status" value="1"/>
</dbReference>
<keyword evidence="3" id="KW-0802">TPR repeat</keyword>
<evidence type="ECO:0000313" key="7">
    <source>
        <dbReference type="Proteomes" id="UP001610335"/>
    </source>
</evidence>
<organism evidence="6 7">
    <name type="scientific">Aspergillus cavernicola</name>
    <dbReference type="NCBI Taxonomy" id="176166"/>
    <lineage>
        <taxon>Eukaryota</taxon>
        <taxon>Fungi</taxon>
        <taxon>Dikarya</taxon>
        <taxon>Ascomycota</taxon>
        <taxon>Pezizomycotina</taxon>
        <taxon>Eurotiomycetes</taxon>
        <taxon>Eurotiomycetidae</taxon>
        <taxon>Eurotiales</taxon>
        <taxon>Aspergillaceae</taxon>
        <taxon>Aspergillus</taxon>
        <taxon>Aspergillus subgen. Nidulantes</taxon>
    </lineage>
</organism>
<dbReference type="InterPro" id="IPR053137">
    <property type="entry name" value="NLR-like"/>
</dbReference>
<comment type="caution">
    <text evidence="6">The sequence shown here is derived from an EMBL/GenBank/DDBJ whole genome shotgun (WGS) entry which is preliminary data.</text>
</comment>
<dbReference type="Pfam" id="PF13424">
    <property type="entry name" value="TPR_12"/>
    <property type="match status" value="5"/>
</dbReference>
<evidence type="ECO:0000256" key="4">
    <source>
        <dbReference type="PROSITE-ProRule" id="PRU10141"/>
    </source>
</evidence>
<evidence type="ECO:0000256" key="3">
    <source>
        <dbReference type="PROSITE-ProRule" id="PRU00339"/>
    </source>
</evidence>
<dbReference type="EMBL" id="JBFXLS010000171">
    <property type="protein sequence ID" value="KAL2812568.1"/>
    <property type="molecule type" value="Genomic_DNA"/>
</dbReference>
<dbReference type="Proteomes" id="UP001610335">
    <property type="component" value="Unassembled WGS sequence"/>
</dbReference>
<dbReference type="PANTHER" id="PTHR46082">
    <property type="entry name" value="ATP/GTP-BINDING PROTEIN-RELATED"/>
    <property type="match status" value="1"/>
</dbReference>
<gene>
    <name evidence="6" type="ORF">BDW59DRAFT_38882</name>
</gene>
<dbReference type="PROSITE" id="PS50011">
    <property type="entry name" value="PROTEIN_KINASE_DOM"/>
    <property type="match status" value="1"/>
</dbReference>
<dbReference type="InterPro" id="IPR008271">
    <property type="entry name" value="Ser/Thr_kinase_AS"/>
</dbReference>